<dbReference type="Proteomes" id="UP001595724">
    <property type="component" value="Unassembled WGS sequence"/>
</dbReference>
<gene>
    <name evidence="1" type="ORF">ACFOM9_15930</name>
</gene>
<sequence length="77" mass="8471">MTKLSSCSRRWSRSDVVMGWSWGAANQHTHGNLKRCEGTPPRIGHGQRIACWRSVAIRGVAVSLVRERRASGARAVG</sequence>
<evidence type="ECO:0000313" key="1">
    <source>
        <dbReference type="EMBL" id="MFC3661549.1"/>
    </source>
</evidence>
<comment type="caution">
    <text evidence="1">The sequence shown here is derived from an EMBL/GenBank/DDBJ whole genome shotgun (WGS) entry which is preliminary data.</text>
</comment>
<dbReference type="EMBL" id="JBHRYF010000023">
    <property type="protein sequence ID" value="MFC3661549.1"/>
    <property type="molecule type" value="Genomic_DNA"/>
</dbReference>
<dbReference type="RefSeq" id="WP_386713182.1">
    <property type="nucleotide sequence ID" value="NZ_JBHRYF010000023.1"/>
</dbReference>
<proteinExistence type="predicted"/>
<reference evidence="2" key="1">
    <citation type="journal article" date="2019" name="Int. J. Syst. Evol. Microbiol.">
        <title>The Global Catalogue of Microorganisms (GCM) 10K type strain sequencing project: providing services to taxonomists for standard genome sequencing and annotation.</title>
        <authorList>
            <consortium name="The Broad Institute Genomics Platform"/>
            <consortium name="The Broad Institute Genome Sequencing Center for Infectious Disease"/>
            <person name="Wu L."/>
            <person name="Ma J."/>
        </authorList>
    </citation>
    <scope>NUCLEOTIDE SEQUENCE [LARGE SCALE GENOMIC DNA]</scope>
    <source>
        <strain evidence="2">KCTC 42211</strain>
    </source>
</reference>
<evidence type="ECO:0000313" key="2">
    <source>
        <dbReference type="Proteomes" id="UP001595724"/>
    </source>
</evidence>
<name>A0ABV7V0G0_9GAMM</name>
<organism evidence="1 2">
    <name type="scientific">Luteimonas notoginsengisoli</name>
    <dbReference type="NCBI Taxonomy" id="1578200"/>
    <lineage>
        <taxon>Bacteria</taxon>
        <taxon>Pseudomonadati</taxon>
        <taxon>Pseudomonadota</taxon>
        <taxon>Gammaproteobacteria</taxon>
        <taxon>Lysobacterales</taxon>
        <taxon>Lysobacteraceae</taxon>
        <taxon>Luteimonas</taxon>
    </lineage>
</organism>
<accession>A0ABV7V0G0</accession>
<protein>
    <submittedName>
        <fullName evidence="1">Uncharacterized protein</fullName>
    </submittedName>
</protein>
<keyword evidence="2" id="KW-1185">Reference proteome</keyword>